<dbReference type="KEGG" id="rhg:EXZ61_08665"/>
<dbReference type="Proteomes" id="UP000317365">
    <property type="component" value="Chromosome"/>
</dbReference>
<evidence type="ECO:0000313" key="2">
    <source>
        <dbReference type="Proteomes" id="UP000317365"/>
    </source>
</evidence>
<name>A0A515ENJ0_9BURK</name>
<dbReference type="AlphaFoldDB" id="A0A515ENJ0"/>
<organism evidence="1 2">
    <name type="scientific">Rhodoferax aquaticus</name>
    <dbReference type="NCBI Taxonomy" id="2527691"/>
    <lineage>
        <taxon>Bacteria</taxon>
        <taxon>Pseudomonadati</taxon>
        <taxon>Pseudomonadota</taxon>
        <taxon>Betaproteobacteria</taxon>
        <taxon>Burkholderiales</taxon>
        <taxon>Comamonadaceae</taxon>
        <taxon>Rhodoferax</taxon>
    </lineage>
</organism>
<reference evidence="2" key="1">
    <citation type="submission" date="2019-02" db="EMBL/GenBank/DDBJ databases">
        <title>Complete genome sequence of Rhodoferax sp. Gr-4.</title>
        <authorList>
            <person name="Jin L."/>
        </authorList>
    </citation>
    <scope>NUCLEOTIDE SEQUENCE [LARGE SCALE GENOMIC DNA]</scope>
    <source>
        <strain evidence="2">Gr-4</strain>
    </source>
</reference>
<evidence type="ECO:0000313" key="1">
    <source>
        <dbReference type="EMBL" id="QDL54233.1"/>
    </source>
</evidence>
<dbReference type="EMBL" id="CP036282">
    <property type="protein sequence ID" value="QDL54233.1"/>
    <property type="molecule type" value="Genomic_DNA"/>
</dbReference>
<sequence length="167" mass="17719">MSKATSFEGYSVRTFSVPEKDDMKNKMGWYIDMEVSKGERFTTESIVYKLALPTLVASSMIPATNDPCVASGNGYMNFISPYTGGALPIGIIDVDGKDGFKNDKVGTTFIGSIDLGVGIPSQATKVGNRLAVGGSGGEKGTPVGDVSLNTGVTPIRGRISWREIIRD</sequence>
<gene>
    <name evidence="1" type="ORF">EXZ61_08665</name>
</gene>
<protein>
    <submittedName>
        <fullName evidence="1">Uncharacterized protein</fullName>
    </submittedName>
</protein>
<reference evidence="2" key="2">
    <citation type="journal article" date="2020" name="Int. J. Syst. Evol. Microbiol.">
        <title>Genomic insights into a novel species Rhodoferax aquaticus sp. nov., isolated from freshwater.</title>
        <authorList>
            <person name="Li T."/>
            <person name="Zhuo Y."/>
            <person name="Jin C.Z."/>
            <person name="Wu X."/>
            <person name="Ko S.R."/>
            <person name="Jin F.J."/>
            <person name="Ahn C.Y."/>
            <person name="Oh H.M."/>
            <person name="Lee H.G."/>
            <person name="Jin L."/>
        </authorList>
    </citation>
    <scope>NUCLEOTIDE SEQUENCE [LARGE SCALE GENOMIC DNA]</scope>
    <source>
        <strain evidence="2">Gr-4</strain>
    </source>
</reference>
<keyword evidence="2" id="KW-1185">Reference proteome</keyword>
<accession>A0A515ENJ0</accession>
<dbReference type="RefSeq" id="WP_142810961.1">
    <property type="nucleotide sequence ID" value="NZ_CP036282.1"/>
</dbReference>
<proteinExistence type="predicted"/>